<keyword evidence="1" id="KW-0812">Transmembrane</keyword>
<name>A0A8T2SXR3_CERRI</name>
<feature type="transmembrane region" description="Helical" evidence="1">
    <location>
        <begin position="38"/>
        <end position="61"/>
    </location>
</feature>
<accession>A0A8T2SXR3</accession>
<keyword evidence="3" id="KW-1185">Reference proteome</keyword>
<keyword evidence="1" id="KW-1133">Transmembrane helix</keyword>
<comment type="caution">
    <text evidence="2">The sequence shown here is derived from an EMBL/GenBank/DDBJ whole genome shotgun (WGS) entry which is preliminary data.</text>
</comment>
<sequence length="62" mass="7180">MRITDGRSPIDIDVSDNVSKVASISRLSRVNKKVLTGCYYWVLICCFYIFYIHSYVCVQLII</sequence>
<proteinExistence type="predicted"/>
<evidence type="ECO:0000256" key="1">
    <source>
        <dbReference type="SAM" id="Phobius"/>
    </source>
</evidence>
<organism evidence="2 3">
    <name type="scientific">Ceratopteris richardii</name>
    <name type="common">Triangle waterfern</name>
    <dbReference type="NCBI Taxonomy" id="49495"/>
    <lineage>
        <taxon>Eukaryota</taxon>
        <taxon>Viridiplantae</taxon>
        <taxon>Streptophyta</taxon>
        <taxon>Embryophyta</taxon>
        <taxon>Tracheophyta</taxon>
        <taxon>Polypodiopsida</taxon>
        <taxon>Polypodiidae</taxon>
        <taxon>Polypodiales</taxon>
        <taxon>Pteridineae</taxon>
        <taxon>Pteridaceae</taxon>
        <taxon>Parkerioideae</taxon>
        <taxon>Ceratopteris</taxon>
    </lineage>
</organism>
<protein>
    <submittedName>
        <fullName evidence="2">Uncharacterized protein</fullName>
    </submittedName>
</protein>
<dbReference type="AlphaFoldDB" id="A0A8T2SXR3"/>
<reference evidence="2" key="1">
    <citation type="submission" date="2021-08" db="EMBL/GenBank/DDBJ databases">
        <title>WGS assembly of Ceratopteris richardii.</title>
        <authorList>
            <person name="Marchant D.B."/>
            <person name="Chen G."/>
            <person name="Jenkins J."/>
            <person name="Shu S."/>
            <person name="Leebens-Mack J."/>
            <person name="Grimwood J."/>
            <person name="Schmutz J."/>
            <person name="Soltis P."/>
            <person name="Soltis D."/>
            <person name="Chen Z.-H."/>
        </authorList>
    </citation>
    <scope>NUCLEOTIDE SEQUENCE</scope>
    <source>
        <strain evidence="2">Whitten #5841</strain>
        <tissue evidence="2">Leaf</tissue>
    </source>
</reference>
<evidence type="ECO:0000313" key="3">
    <source>
        <dbReference type="Proteomes" id="UP000825935"/>
    </source>
</evidence>
<dbReference type="Proteomes" id="UP000825935">
    <property type="component" value="Chromosome 16"/>
</dbReference>
<keyword evidence="1" id="KW-0472">Membrane</keyword>
<gene>
    <name evidence="2" type="ORF">KP509_16G003100</name>
</gene>
<evidence type="ECO:0000313" key="2">
    <source>
        <dbReference type="EMBL" id="KAH7387062.1"/>
    </source>
</evidence>
<dbReference type="EMBL" id="CM035421">
    <property type="protein sequence ID" value="KAH7387062.1"/>
    <property type="molecule type" value="Genomic_DNA"/>
</dbReference>